<dbReference type="AlphaFoldDB" id="A0A2T7UWJ8"/>
<feature type="domain" description="Tyr recombinase" evidence="6">
    <location>
        <begin position="169"/>
        <end position="340"/>
    </location>
</feature>
<dbReference type="InterPro" id="IPR050808">
    <property type="entry name" value="Phage_Integrase"/>
</dbReference>
<dbReference type="InterPro" id="IPR010998">
    <property type="entry name" value="Integrase_recombinase_N"/>
</dbReference>
<dbReference type="InterPro" id="IPR013762">
    <property type="entry name" value="Integrase-like_cat_sf"/>
</dbReference>
<comment type="similarity">
    <text evidence="1">Belongs to the 'phage' integrase family.</text>
</comment>
<dbReference type="CDD" id="cd00397">
    <property type="entry name" value="DNA_BRE_C"/>
    <property type="match status" value="1"/>
</dbReference>
<dbReference type="RefSeq" id="WP_107749467.1">
    <property type="nucleotide sequence ID" value="NZ_QBKF01000001.1"/>
</dbReference>
<dbReference type="InterPro" id="IPR002104">
    <property type="entry name" value="Integrase_catalytic"/>
</dbReference>
<gene>
    <name evidence="8" type="ORF">DDE23_00705</name>
</gene>
<name>A0A2T7UWJ8_9RHOB</name>
<organism evidence="8 9">
    <name type="scientific">Pararhodobacter aggregans</name>
    <dbReference type="NCBI Taxonomy" id="404875"/>
    <lineage>
        <taxon>Bacteria</taxon>
        <taxon>Pseudomonadati</taxon>
        <taxon>Pseudomonadota</taxon>
        <taxon>Alphaproteobacteria</taxon>
        <taxon>Rhodobacterales</taxon>
        <taxon>Paracoccaceae</taxon>
        <taxon>Pararhodobacter</taxon>
    </lineage>
</organism>
<evidence type="ECO:0000256" key="2">
    <source>
        <dbReference type="ARBA" id="ARBA00022908"/>
    </source>
</evidence>
<dbReference type="Pfam" id="PF22022">
    <property type="entry name" value="Phage_int_M"/>
    <property type="match status" value="1"/>
</dbReference>
<dbReference type="PANTHER" id="PTHR30629:SF2">
    <property type="entry name" value="PROPHAGE INTEGRASE INTS-RELATED"/>
    <property type="match status" value="1"/>
</dbReference>
<keyword evidence="4" id="KW-0233">DNA recombination</keyword>
<reference evidence="8 9" key="1">
    <citation type="journal article" date="2011" name="Syst. Appl. Microbiol.">
        <title>Defluviimonas denitrificans gen. nov., sp. nov., and Pararhodobacter aggregans gen. nov., sp. nov., non-phototrophic Rhodobacteraceae from the biofilter of a marine aquaculture.</title>
        <authorList>
            <person name="Foesel B.U."/>
            <person name="Drake H.L."/>
            <person name="Schramm A."/>
        </authorList>
    </citation>
    <scope>NUCLEOTIDE SEQUENCE [LARGE SCALE GENOMIC DNA]</scope>
    <source>
        <strain evidence="8 9">D1-19</strain>
    </source>
</reference>
<evidence type="ECO:0000313" key="9">
    <source>
        <dbReference type="Proteomes" id="UP000244810"/>
    </source>
</evidence>
<keyword evidence="9" id="KW-1185">Reference proteome</keyword>
<dbReference type="GO" id="GO:0015074">
    <property type="term" value="P:DNA integration"/>
    <property type="evidence" value="ECO:0007669"/>
    <property type="project" value="UniProtKB-KW"/>
</dbReference>
<evidence type="ECO:0000256" key="1">
    <source>
        <dbReference type="ARBA" id="ARBA00008857"/>
    </source>
</evidence>
<sequence length="347" mass="39699">MNRFKLPKYTRRYWDRQGKERIYYRRAGQPQTPLRGPLFSEAFWDDYQKAVKGQKPKAKPSAASAPPGTFNNLIAHYYKSTAFTSLAPSTRSTYRGQIEQFRKDHGDKPVAALQAKHVDAILGKLAETSTAQAHKLRKRLGTLMRLAVKWEYTKENPMLNAERVKHKTKGYETWSDADVAAFRERWPEGTMQRLAFEIMLYTGLRRSDVVRMERRHIKGDFIVIRTKKSQELVELNIPIHQDFRAVLDGITHNHRHLIITQLGEPRSEKSFTNWIIEAAKEAGLPPHRSPHGLRKAACRRLAEAECTALEIMSITGHTNIKEIETYCAAVNKKRLAEAAIAKLKGAA</sequence>
<dbReference type="SUPFAM" id="SSF56349">
    <property type="entry name" value="DNA breaking-rejoining enzymes"/>
    <property type="match status" value="1"/>
</dbReference>
<dbReference type="GO" id="GO:0003677">
    <property type="term" value="F:DNA binding"/>
    <property type="evidence" value="ECO:0007669"/>
    <property type="project" value="UniProtKB-UniRule"/>
</dbReference>
<dbReference type="GO" id="GO:0006310">
    <property type="term" value="P:DNA recombination"/>
    <property type="evidence" value="ECO:0007669"/>
    <property type="project" value="UniProtKB-KW"/>
</dbReference>
<dbReference type="InterPro" id="IPR011010">
    <property type="entry name" value="DNA_brk_join_enz"/>
</dbReference>
<dbReference type="Gene3D" id="1.10.150.130">
    <property type="match status" value="1"/>
</dbReference>
<dbReference type="Gene3D" id="1.10.443.10">
    <property type="entry name" value="Intergrase catalytic core"/>
    <property type="match status" value="1"/>
</dbReference>
<keyword evidence="2" id="KW-0229">DNA integration</keyword>
<dbReference type="Pfam" id="PF00589">
    <property type="entry name" value="Phage_integrase"/>
    <property type="match status" value="1"/>
</dbReference>
<protein>
    <recommendedName>
        <fullName evidence="10">Integrase</fullName>
    </recommendedName>
</protein>
<dbReference type="PROSITE" id="PS51900">
    <property type="entry name" value="CB"/>
    <property type="match status" value="1"/>
</dbReference>
<dbReference type="Proteomes" id="UP000244810">
    <property type="component" value="Unassembled WGS sequence"/>
</dbReference>
<keyword evidence="3 5" id="KW-0238">DNA-binding</keyword>
<evidence type="ECO:0008006" key="10">
    <source>
        <dbReference type="Google" id="ProtNLM"/>
    </source>
</evidence>
<evidence type="ECO:0000256" key="5">
    <source>
        <dbReference type="PROSITE-ProRule" id="PRU01248"/>
    </source>
</evidence>
<dbReference type="PROSITE" id="PS51898">
    <property type="entry name" value="TYR_RECOMBINASE"/>
    <property type="match status" value="1"/>
</dbReference>
<dbReference type="EMBL" id="QDDR01000001">
    <property type="protein sequence ID" value="PVE48961.1"/>
    <property type="molecule type" value="Genomic_DNA"/>
</dbReference>
<feature type="domain" description="Core-binding (CB)" evidence="7">
    <location>
        <begin position="68"/>
        <end position="148"/>
    </location>
</feature>
<dbReference type="InterPro" id="IPR053876">
    <property type="entry name" value="Phage_int_M"/>
</dbReference>
<dbReference type="PANTHER" id="PTHR30629">
    <property type="entry name" value="PROPHAGE INTEGRASE"/>
    <property type="match status" value="1"/>
</dbReference>
<evidence type="ECO:0000313" key="8">
    <source>
        <dbReference type="EMBL" id="PVE48961.1"/>
    </source>
</evidence>
<evidence type="ECO:0000259" key="6">
    <source>
        <dbReference type="PROSITE" id="PS51898"/>
    </source>
</evidence>
<dbReference type="InterPro" id="IPR044068">
    <property type="entry name" value="CB"/>
</dbReference>
<comment type="caution">
    <text evidence="8">The sequence shown here is derived from an EMBL/GenBank/DDBJ whole genome shotgun (WGS) entry which is preliminary data.</text>
</comment>
<proteinExistence type="inferred from homology"/>
<evidence type="ECO:0000256" key="3">
    <source>
        <dbReference type="ARBA" id="ARBA00023125"/>
    </source>
</evidence>
<dbReference type="OrthoDB" id="7510934at2"/>
<evidence type="ECO:0000259" key="7">
    <source>
        <dbReference type="PROSITE" id="PS51900"/>
    </source>
</evidence>
<accession>A0A2T7UWJ8</accession>
<evidence type="ECO:0000256" key="4">
    <source>
        <dbReference type="ARBA" id="ARBA00023172"/>
    </source>
</evidence>